<keyword evidence="2" id="KW-1185">Reference proteome</keyword>
<dbReference type="AlphaFoldDB" id="A0A1I4ZH38"/>
<name>A0A1I4ZH38_9FLAO</name>
<dbReference type="InterPro" id="IPR036514">
    <property type="entry name" value="SGNH_hydro_sf"/>
</dbReference>
<dbReference type="Gene3D" id="3.40.50.1110">
    <property type="entry name" value="SGNH hydrolase"/>
    <property type="match status" value="2"/>
</dbReference>
<dbReference type="Proteomes" id="UP000199149">
    <property type="component" value="Unassembled WGS sequence"/>
</dbReference>
<dbReference type="STRING" id="684065.SAMN05421738_11375"/>
<protein>
    <submittedName>
        <fullName evidence="1">GDSL-like Lipase/Acylhydrolase</fullName>
    </submittedName>
</protein>
<reference evidence="2" key="1">
    <citation type="submission" date="2016-10" db="EMBL/GenBank/DDBJ databases">
        <authorList>
            <person name="Varghese N."/>
            <person name="Submissions S."/>
        </authorList>
    </citation>
    <scope>NUCLEOTIDE SEQUENCE [LARGE SCALE GENOMIC DNA]</scope>
    <source>
        <strain evidence="2">XJ109</strain>
    </source>
</reference>
<dbReference type="GO" id="GO:0016788">
    <property type="term" value="F:hydrolase activity, acting on ester bonds"/>
    <property type="evidence" value="ECO:0007669"/>
    <property type="project" value="UniProtKB-ARBA"/>
</dbReference>
<organism evidence="1 2">
    <name type="scientific">Algoriella xinjiangensis</name>
    <dbReference type="NCBI Taxonomy" id="684065"/>
    <lineage>
        <taxon>Bacteria</taxon>
        <taxon>Pseudomonadati</taxon>
        <taxon>Bacteroidota</taxon>
        <taxon>Flavobacteriia</taxon>
        <taxon>Flavobacteriales</taxon>
        <taxon>Weeksellaceae</taxon>
        <taxon>Algoriella</taxon>
    </lineage>
</organism>
<evidence type="ECO:0000313" key="2">
    <source>
        <dbReference type="Proteomes" id="UP000199149"/>
    </source>
</evidence>
<dbReference type="SUPFAM" id="SSF52266">
    <property type="entry name" value="SGNH hydrolase"/>
    <property type="match status" value="2"/>
</dbReference>
<proteinExistence type="predicted"/>
<gene>
    <name evidence="1" type="ORF">SAMN05421738_11375</name>
</gene>
<dbReference type="PROSITE" id="PS51257">
    <property type="entry name" value="PROKAR_LIPOPROTEIN"/>
    <property type="match status" value="1"/>
</dbReference>
<evidence type="ECO:0000313" key="1">
    <source>
        <dbReference type="EMBL" id="SFN49605.1"/>
    </source>
</evidence>
<sequence length="489" mass="50964">MKHLNKILLVALAAAMFSCDDDFEHPVEDFQVTKGDADFSKYIALGNSLTSGYRDNALYHSGQENSYPNMLAGLMKAAGGGEFKIPYMPNDTGGFTDTDIPGYPGKLVLQIVNGSLSPVPTAAGGALDNIAAAGPYQNMGVPGAKSYHLAADGYGNAAYVRLGKANPYFSRFASSGTTSVVKDAVAQDPTFFSLWIGNNDVLGYATSGGVGVDHNVTNNVDAATYGGSDISNANVVKASINGILKAMTAKGAKGVIANIPSVTSIPYFTTVPATPITGLADAQVTALMSAQAYGSYNAGLGKAKAAGLLSDAEYQERLIKFTAGATINGAVIVDKDLTNLAALGLPSYRQTTSKDLIVLTAASLLPKGYGTQIALEDKYVLTAKETAKAEAAVTKYNAAIAELATAYNLAFVDAHAQMQRLSSASGIKFYGQTYTTTFVSGGAFSLDGVHLTGNGYAIVANMFVDAINQKYHSTLRKVYPGDYPGIAIP</sequence>
<accession>A0A1I4ZH38</accession>
<keyword evidence="1" id="KW-0378">Hydrolase</keyword>
<dbReference type="EMBL" id="FOUZ01000013">
    <property type="protein sequence ID" value="SFN49605.1"/>
    <property type="molecule type" value="Genomic_DNA"/>
</dbReference>
<dbReference type="OrthoDB" id="9764164at2"/>
<dbReference type="RefSeq" id="WP_092909104.1">
    <property type="nucleotide sequence ID" value="NZ_FOUZ01000013.1"/>
</dbReference>